<sequence length="314" mass="36098">MQIMADIFLCEDVSRLTKHQSFLFIGDSNMRAIYKDLVWLSNPSHQDSLIPVHHLREKMEKSYEGDALIDSSGLTAGRDYRETRDFFSQGNDTQFTFHFVTRCFSPRLQESLRTWKREFGSYPDVIVMNGALWDLSRWGVNAVVSYKESIIKLFELLKELLPPYTQVIWLTSTPVSRKVKGGIILPQIQSIGETLRFTIVEANRYAARVASSHGFDVLDIHGSFICQMHRQCSDGIHWHPDSVRMMVNMILTHFSLSRNCKLPGRIPPSQSVLLRQMLFARDEALTLPPGGPHHEGEEEAGRQRVVLRARRRIL</sequence>
<dbReference type="PANTHER" id="PTHR14469:SF0">
    <property type="entry name" value="FAMILY WITH SEQUENCE SIMILARITY 113"/>
    <property type="match status" value="1"/>
</dbReference>
<dbReference type="PANTHER" id="PTHR14469">
    <property type="entry name" value="SARCOMA ANTIGEN NY-SAR-23"/>
    <property type="match status" value="1"/>
</dbReference>
<evidence type="ECO:0000313" key="2">
    <source>
        <dbReference type="EMBL" id="ACO10626.1"/>
    </source>
</evidence>
<dbReference type="Gene3D" id="3.40.50.1110">
    <property type="entry name" value="SGNH hydrolase"/>
    <property type="match status" value="1"/>
</dbReference>
<name>C1BNM3_CALRO</name>
<protein>
    <submittedName>
        <fullName evidence="2">FAM113A</fullName>
    </submittedName>
</protein>
<dbReference type="AlphaFoldDB" id="C1BNM3"/>
<dbReference type="EMBL" id="BT076202">
    <property type="protein sequence ID" value="ACO10626.1"/>
    <property type="molecule type" value="mRNA"/>
</dbReference>
<dbReference type="InterPro" id="IPR036514">
    <property type="entry name" value="SGNH_hydro_sf"/>
</dbReference>
<proteinExistence type="evidence at transcript level"/>
<accession>C1BNM3</accession>
<organism evidence="2">
    <name type="scientific">Caligus rogercresseyi</name>
    <name type="common">Sea louse</name>
    <dbReference type="NCBI Taxonomy" id="217165"/>
    <lineage>
        <taxon>Eukaryota</taxon>
        <taxon>Metazoa</taxon>
        <taxon>Ecdysozoa</taxon>
        <taxon>Arthropoda</taxon>
        <taxon>Crustacea</taxon>
        <taxon>Multicrustacea</taxon>
        <taxon>Hexanauplia</taxon>
        <taxon>Copepoda</taxon>
        <taxon>Siphonostomatoida</taxon>
        <taxon>Caligidae</taxon>
        <taxon>Caligus</taxon>
    </lineage>
</organism>
<gene>
    <name evidence="2" type="primary">F113A</name>
</gene>
<evidence type="ECO:0000256" key="1">
    <source>
        <dbReference type="ARBA" id="ARBA00037957"/>
    </source>
</evidence>
<dbReference type="SUPFAM" id="SSF52266">
    <property type="entry name" value="SGNH hydrolase"/>
    <property type="match status" value="1"/>
</dbReference>
<comment type="similarity">
    <text evidence="1">Belongs to the PC-esterase family.</text>
</comment>
<reference evidence="2" key="1">
    <citation type="submission" date="2009-03" db="EMBL/GenBank/DDBJ databases">
        <title>Caligus rogercresseyi ESTs and full-length cDNAs.</title>
        <authorList>
            <person name="Yasuike M."/>
            <person name="von Schalburg K."/>
            <person name="Cooper G."/>
            <person name="Leong J."/>
            <person name="Jones S.R.M."/>
            <person name="Koop B.F."/>
        </authorList>
    </citation>
    <scope>NUCLEOTIDE SEQUENCE</scope>
    <source>
        <tissue evidence="2">Whole tissue</tissue>
    </source>
</reference>